<accession>A0A848IW36</accession>
<keyword evidence="1" id="KW-0449">Lipoprotein</keyword>
<name>A0A848IW36_9BACT</name>
<dbReference type="PROSITE" id="PS51257">
    <property type="entry name" value="PROKAR_LIPOPROTEIN"/>
    <property type="match status" value="1"/>
</dbReference>
<dbReference type="Gene3D" id="1.25.40.390">
    <property type="match status" value="1"/>
</dbReference>
<dbReference type="AlphaFoldDB" id="A0A848IW36"/>
<dbReference type="InterPro" id="IPR011990">
    <property type="entry name" value="TPR-like_helical_dom_sf"/>
</dbReference>
<dbReference type="InterPro" id="IPR041662">
    <property type="entry name" value="SusD-like_2"/>
</dbReference>
<evidence type="ECO:0000313" key="2">
    <source>
        <dbReference type="Proteomes" id="UP000559010"/>
    </source>
</evidence>
<keyword evidence="2" id="KW-1185">Reference proteome</keyword>
<dbReference type="Proteomes" id="UP000559010">
    <property type="component" value="Unassembled WGS sequence"/>
</dbReference>
<evidence type="ECO:0000313" key="1">
    <source>
        <dbReference type="EMBL" id="NMM48547.1"/>
    </source>
</evidence>
<dbReference type="EMBL" id="JABBNU010000005">
    <property type="protein sequence ID" value="NMM48547.1"/>
    <property type="molecule type" value="Genomic_DNA"/>
</dbReference>
<dbReference type="Pfam" id="PF12771">
    <property type="entry name" value="SusD-like_2"/>
    <property type="match status" value="2"/>
</dbReference>
<organism evidence="1 2">
    <name type="scientific">Marinigracilibium pacificum</name>
    <dbReference type="NCBI Taxonomy" id="2729599"/>
    <lineage>
        <taxon>Bacteria</taxon>
        <taxon>Pseudomonadati</taxon>
        <taxon>Bacteroidota</taxon>
        <taxon>Cytophagia</taxon>
        <taxon>Cytophagales</taxon>
        <taxon>Flammeovirgaceae</taxon>
        <taxon>Marinigracilibium</taxon>
    </lineage>
</organism>
<proteinExistence type="predicted"/>
<protein>
    <submittedName>
        <fullName evidence="1">SusD/RagB family nutrient-binding outer membrane lipoprotein</fullName>
    </submittedName>
</protein>
<gene>
    <name evidence="1" type="ORF">HH304_09065</name>
</gene>
<dbReference type="RefSeq" id="WP_169680586.1">
    <property type="nucleotide sequence ID" value="NZ_JABBNU010000005.1"/>
</dbReference>
<comment type="caution">
    <text evidence="1">The sequence shown here is derived from an EMBL/GenBank/DDBJ whole genome shotgun (WGS) entry which is preliminary data.</text>
</comment>
<dbReference type="SUPFAM" id="SSF48452">
    <property type="entry name" value="TPR-like"/>
    <property type="match status" value="1"/>
</dbReference>
<sequence>MKKLISILIIVVIAFACDDRLDELNTDKKNPAQVPASSLFSNGLKNSFDILNSIDVNENVFNLYIQYFTTTTYPEETRYNLTSRTIPENFWFAIYVDALADLNEAKKLINVDLESEPPNAAELNNQLALITFLEAFMYSTLVDVFGNVPYTEALNPDNITPAYDDAESIYDDLVARIDAALNSLDMSEPAFGPNQDILYHDDLSLWVKFANTLKFRMGMRLADYNSTKSQSWVNSALAGGVFESNADNAALSYQSIAPNTNPVYVDLVLSGRQDFILAETIGNRLNELRDPRITAYVTPVAFAYKTDENSVKLDSTITNSTGYYIVWEAVDGTDSLTWRNGTFTVRAADADKNPRVFKGGKIGANNSYVIHAKVGPALYANPSLPGTIMSYAEVEFLMAECVERGGYNVTGTAEEHYNAGILASFNQWGVDGYDDYIMQPNVAYNTAAGDWKNKIGRQLWLSQYDMGVEAWNSWKRLDHDAPYPLDGDTEVTIPYRFTYPLIEDQLNGVNVTAASNAIGGDEKYTKIFWDVN</sequence>
<reference evidence="1 2" key="1">
    <citation type="submission" date="2020-04" db="EMBL/GenBank/DDBJ databases">
        <title>Flammeovirgaceae bacterium KN852 isolated from deep sea.</title>
        <authorList>
            <person name="Zhang D.-C."/>
        </authorList>
    </citation>
    <scope>NUCLEOTIDE SEQUENCE [LARGE SCALE GENOMIC DNA]</scope>
    <source>
        <strain evidence="1 2">KN852</strain>
    </source>
</reference>